<comment type="caution">
    <text evidence="1">The sequence shown here is derived from an EMBL/GenBank/DDBJ whole genome shotgun (WGS) entry which is preliminary data.</text>
</comment>
<gene>
    <name evidence="1" type="ORF">CJF39_04695</name>
</gene>
<dbReference type="EMBL" id="NQKI01000004">
    <property type="protein sequence ID" value="OZY60793.1"/>
    <property type="molecule type" value="Genomic_DNA"/>
</dbReference>
<organism evidence="1 2">
    <name type="scientific">Pseudomonas lundensis</name>
    <dbReference type="NCBI Taxonomy" id="86185"/>
    <lineage>
        <taxon>Bacteria</taxon>
        <taxon>Pseudomonadati</taxon>
        <taxon>Pseudomonadota</taxon>
        <taxon>Gammaproteobacteria</taxon>
        <taxon>Pseudomonadales</taxon>
        <taxon>Pseudomonadaceae</taxon>
        <taxon>Pseudomonas</taxon>
    </lineage>
</organism>
<evidence type="ECO:0000313" key="1">
    <source>
        <dbReference type="EMBL" id="OZY60793.1"/>
    </source>
</evidence>
<dbReference type="OrthoDB" id="7026884at2"/>
<sequence>MKSIMTNMTQPALPDAINGVKSTLTIKLKTTGEKERIGARIEAVMHNGSKVDSIFMYNTQYGYQPHANGCDGHWYYTPTYNSEHWKPEIFVTVTPRGLPADASVVELGTFTYYSPEGVPGVSTPLRVRAPFDPRVELNMREALLASWEDYASKRRVYSHKISLDLPDENVSYWRVSFTVAPGTSLFKKPWTACTHNEDTGEIELTWSAADRKTSSERREIDFQLLSSSINYNPALAKLNTLQGHYIIG</sequence>
<dbReference type="AlphaFoldDB" id="A0A266NED2"/>
<evidence type="ECO:0000313" key="2">
    <source>
        <dbReference type="Proteomes" id="UP000215788"/>
    </source>
</evidence>
<name>A0A266NED2_9PSED</name>
<dbReference type="Proteomes" id="UP000215788">
    <property type="component" value="Unassembled WGS sequence"/>
</dbReference>
<proteinExistence type="predicted"/>
<accession>A0A266NED2</accession>
<dbReference type="RefSeq" id="WP_094992375.1">
    <property type="nucleotide sequence ID" value="NZ_NQKI01000004.1"/>
</dbReference>
<protein>
    <submittedName>
        <fullName evidence="1">Uncharacterized protein</fullName>
    </submittedName>
</protein>
<reference evidence="1 2" key="1">
    <citation type="submission" date="2017-08" db="EMBL/GenBank/DDBJ databases">
        <title>Genomic and metabolic characterisation of spoilage-associated Pseudomonas species.</title>
        <authorList>
            <person name="Stanborough T."/>
            <person name="Fegan N."/>
            <person name="Powell S.M."/>
            <person name="Singh T."/>
            <person name="Tamplin M.L."/>
            <person name="Chandry P.S."/>
        </authorList>
    </citation>
    <scope>NUCLEOTIDE SEQUENCE [LARGE SCALE GENOMIC DNA]</scope>
    <source>
        <strain evidence="1 2">L1802</strain>
    </source>
</reference>